<dbReference type="Pfam" id="PF01593">
    <property type="entry name" value="Amino_oxidase"/>
    <property type="match status" value="1"/>
</dbReference>
<sequence length="525" mass="55820">MAISEARAATPWIDRRAAAPAREADSIASGASDVVVLGGGMAGLATAARLQARGVSTVVLEAHATPGGCAGWFRRRGFTFDAGATTLVDFGPGGVGGELLDEIGLGAVDGEALPGYTAWLPDRTVDLDRDPDKWSETRLAAFGSSAGHRRFWETLDAIASTFWRVSRRGGSLPIHGLGDLARAARAVGVRESLRARYLTWTLGDLLRRHGLDADRPLRAFLGMLVEDTVHGRVDTAPLVNAALGITIRGAGLTRARGGMAGFWRRFVAHYHSLGGRLVTRCRVERVSAAGRSFVVDTSRGTFTARQVVSALPAELTARVASEPVARRLAPHLMRNSEAVGGAVVVYLGVPEAEVQGPRWTHHQLLHDYDAPLGMGNNMFVSVSAPGDLASAPAGHRVVMVSTHCELDAWEGLEPREYARAKKAAKERLIGLARRVYPDLARNPVVVETGTPRTFLRFVGRPRGAVGGYRLHLGNANLRAIPQDIGVPGFHLVGDTTWPGLGTVASVLGSRVAARNVLAELGSEVG</sequence>
<name>A0A518BH86_9BACT</name>
<organism evidence="2 3">
    <name type="scientific">Engelhardtia mirabilis</name>
    <dbReference type="NCBI Taxonomy" id="2528011"/>
    <lineage>
        <taxon>Bacteria</taxon>
        <taxon>Pseudomonadati</taxon>
        <taxon>Planctomycetota</taxon>
        <taxon>Planctomycetia</taxon>
        <taxon>Planctomycetia incertae sedis</taxon>
        <taxon>Engelhardtia</taxon>
    </lineage>
</organism>
<dbReference type="Gene3D" id="3.90.660.10">
    <property type="match status" value="1"/>
</dbReference>
<dbReference type="InterPro" id="IPR045892">
    <property type="entry name" value="CrtISO-like"/>
</dbReference>
<dbReference type="GO" id="GO:0016491">
    <property type="term" value="F:oxidoreductase activity"/>
    <property type="evidence" value="ECO:0007669"/>
    <property type="project" value="UniProtKB-KW"/>
</dbReference>
<dbReference type="InterPro" id="IPR002937">
    <property type="entry name" value="Amino_oxidase"/>
</dbReference>
<dbReference type="Proteomes" id="UP000316921">
    <property type="component" value="Chromosome"/>
</dbReference>
<gene>
    <name evidence="2" type="primary">crtI</name>
    <name evidence="2" type="ORF">Pla133_14120</name>
</gene>
<dbReference type="KEGG" id="pbap:Pla133_14120"/>
<dbReference type="SUPFAM" id="SSF51905">
    <property type="entry name" value="FAD/NAD(P)-binding domain"/>
    <property type="match status" value="1"/>
</dbReference>
<proteinExistence type="predicted"/>
<accession>A0A518BH86</accession>
<dbReference type="Gene3D" id="3.50.50.60">
    <property type="entry name" value="FAD/NAD(P)-binding domain"/>
    <property type="match status" value="2"/>
</dbReference>
<reference evidence="2 3" key="1">
    <citation type="submission" date="2019-02" db="EMBL/GenBank/DDBJ databases">
        <title>Deep-cultivation of Planctomycetes and their phenomic and genomic characterization uncovers novel biology.</title>
        <authorList>
            <person name="Wiegand S."/>
            <person name="Jogler M."/>
            <person name="Boedeker C."/>
            <person name="Pinto D."/>
            <person name="Vollmers J."/>
            <person name="Rivas-Marin E."/>
            <person name="Kohn T."/>
            <person name="Peeters S.H."/>
            <person name="Heuer A."/>
            <person name="Rast P."/>
            <person name="Oberbeckmann S."/>
            <person name="Bunk B."/>
            <person name="Jeske O."/>
            <person name="Meyerdierks A."/>
            <person name="Storesund J.E."/>
            <person name="Kallscheuer N."/>
            <person name="Luecker S."/>
            <person name="Lage O.M."/>
            <person name="Pohl T."/>
            <person name="Merkel B.J."/>
            <person name="Hornburger P."/>
            <person name="Mueller R.-W."/>
            <person name="Bruemmer F."/>
            <person name="Labrenz M."/>
            <person name="Spormann A.M."/>
            <person name="Op den Camp H."/>
            <person name="Overmann J."/>
            <person name="Amann R."/>
            <person name="Jetten M.S.M."/>
            <person name="Mascher T."/>
            <person name="Medema M.H."/>
            <person name="Devos D.P."/>
            <person name="Kaster A.-K."/>
            <person name="Ovreas L."/>
            <person name="Rohde M."/>
            <person name="Galperin M.Y."/>
            <person name="Jogler C."/>
        </authorList>
    </citation>
    <scope>NUCLEOTIDE SEQUENCE [LARGE SCALE GENOMIC DNA]</scope>
    <source>
        <strain evidence="2 3">Pla133</strain>
    </source>
</reference>
<dbReference type="InterPro" id="IPR036188">
    <property type="entry name" value="FAD/NAD-bd_sf"/>
</dbReference>
<evidence type="ECO:0000259" key="1">
    <source>
        <dbReference type="Pfam" id="PF01593"/>
    </source>
</evidence>
<dbReference type="EMBL" id="CP036287">
    <property type="protein sequence ID" value="QDU66342.1"/>
    <property type="molecule type" value="Genomic_DNA"/>
</dbReference>
<keyword evidence="3" id="KW-1185">Reference proteome</keyword>
<dbReference type="Pfam" id="PF13450">
    <property type="entry name" value="NAD_binding_8"/>
    <property type="match status" value="1"/>
</dbReference>
<protein>
    <submittedName>
        <fullName evidence="2">Phytoene desaturase (Lycopene-forming)</fullName>
        <ecNumber evidence="2">1.3.99.31</ecNumber>
    </submittedName>
</protein>
<keyword evidence="2" id="KW-0560">Oxidoreductase</keyword>
<dbReference type="EC" id="1.3.99.31" evidence="2"/>
<dbReference type="PANTHER" id="PTHR46313">
    <property type="match status" value="1"/>
</dbReference>
<evidence type="ECO:0000313" key="2">
    <source>
        <dbReference type="EMBL" id="QDU66342.1"/>
    </source>
</evidence>
<dbReference type="GO" id="GO:0016116">
    <property type="term" value="P:carotenoid metabolic process"/>
    <property type="evidence" value="ECO:0007669"/>
    <property type="project" value="InterPro"/>
</dbReference>
<feature type="domain" description="Amine oxidase" evidence="1">
    <location>
        <begin position="246"/>
        <end position="512"/>
    </location>
</feature>
<evidence type="ECO:0000313" key="3">
    <source>
        <dbReference type="Proteomes" id="UP000316921"/>
    </source>
</evidence>
<dbReference type="PANTHER" id="PTHR46313:SF3">
    <property type="entry name" value="PROLYCOPENE ISOMERASE, CHLOROPLASTIC"/>
    <property type="match status" value="1"/>
</dbReference>
<dbReference type="AlphaFoldDB" id="A0A518BH86"/>
<dbReference type="RefSeq" id="WP_145063994.1">
    <property type="nucleotide sequence ID" value="NZ_CP036287.1"/>
</dbReference>